<sequence>MQQQMGFNQYSQQQQQNQSTGSQPPSDHQSFNLTDETEDKNEEEPIPTQTSKKSNRGAHLKAKAKKNQRYRITSRNQETSLKRVDPKRGVAFGGKILDVYNIEAKRRGFIELTKNMLTGKWTPMNASIQKFNQLVAKTLALSGENDEDWITRVEILYKTHVGTEFKHKSAWLFLKGKHKWTNPESTNARRYRFRVTDEELEHFGDDALPQPPGLQRIAKSQRFGSNSTASSGANPPRVRLFAGVMIVGRGRDGIVGKSGRKRREEGWKFGNFTTLVIGVSKGFAMSVLLAWFVWGKWWSDCRSDVSCGGVAENGERWLWRLWREIRESNSALNRGLGTGVTTQEALFSLKIHYAGYFTESPSRKNIMHYSFLKPDMNLDTRLYALGNDDDVRIMSEYIRLRYKMVEKENDANEICESSTRHEDGESSQPKTTIDTAQTEFATDFYTTCDPLIGQDFDPFFGLDGAPVDATNTPTTKTDYDENMYEDGSDSDSDGYSTKSDRLVDEENELVDVEVDMDGFDKANANTMRNKGTSEFNAYEDFDIGIEVVDNDEFESASDEEG</sequence>
<feature type="region of interest" description="Disordered" evidence="1">
    <location>
        <begin position="413"/>
        <end position="435"/>
    </location>
</feature>
<proteinExistence type="predicted"/>
<dbReference type="PANTHER" id="PTHR45023">
    <property type="match status" value="1"/>
</dbReference>
<dbReference type="AlphaFoldDB" id="A0A6L2NS86"/>
<feature type="region of interest" description="Disordered" evidence="1">
    <location>
        <begin position="464"/>
        <end position="500"/>
    </location>
</feature>
<gene>
    <name evidence="2" type="ORF">Tci_060207</name>
</gene>
<feature type="region of interest" description="Disordered" evidence="1">
    <location>
        <begin position="1"/>
        <end position="82"/>
    </location>
</feature>
<feature type="compositionally biased region" description="Polar residues" evidence="1">
    <location>
        <begin position="70"/>
        <end position="79"/>
    </location>
</feature>
<feature type="compositionally biased region" description="Low complexity" evidence="1">
    <location>
        <begin position="1"/>
        <end position="26"/>
    </location>
</feature>
<feature type="compositionally biased region" description="Polar residues" evidence="1">
    <location>
        <begin position="426"/>
        <end position="435"/>
    </location>
</feature>
<feature type="compositionally biased region" description="Acidic residues" evidence="1">
    <location>
        <begin position="480"/>
        <end position="492"/>
    </location>
</feature>
<comment type="caution">
    <text evidence="2">The sequence shown here is derived from an EMBL/GenBank/DDBJ whole genome shotgun (WGS) entry which is preliminary data.</text>
</comment>
<evidence type="ECO:0000313" key="2">
    <source>
        <dbReference type="EMBL" id="GEU88229.1"/>
    </source>
</evidence>
<dbReference type="PANTHER" id="PTHR45023:SF4">
    <property type="entry name" value="GLYCINE-RICH PROTEIN-RELATED"/>
    <property type="match status" value="1"/>
</dbReference>
<accession>A0A6L2NS86</accession>
<feature type="compositionally biased region" description="Basic residues" evidence="1">
    <location>
        <begin position="53"/>
        <end position="69"/>
    </location>
</feature>
<organism evidence="2">
    <name type="scientific">Tanacetum cinerariifolium</name>
    <name type="common">Dalmatian daisy</name>
    <name type="synonym">Chrysanthemum cinerariifolium</name>
    <dbReference type="NCBI Taxonomy" id="118510"/>
    <lineage>
        <taxon>Eukaryota</taxon>
        <taxon>Viridiplantae</taxon>
        <taxon>Streptophyta</taxon>
        <taxon>Embryophyta</taxon>
        <taxon>Tracheophyta</taxon>
        <taxon>Spermatophyta</taxon>
        <taxon>Magnoliopsida</taxon>
        <taxon>eudicotyledons</taxon>
        <taxon>Gunneridae</taxon>
        <taxon>Pentapetalae</taxon>
        <taxon>asterids</taxon>
        <taxon>campanulids</taxon>
        <taxon>Asterales</taxon>
        <taxon>Asteraceae</taxon>
        <taxon>Asteroideae</taxon>
        <taxon>Anthemideae</taxon>
        <taxon>Anthemidinae</taxon>
        <taxon>Tanacetum</taxon>
    </lineage>
</organism>
<reference evidence="2" key="1">
    <citation type="journal article" date="2019" name="Sci. Rep.">
        <title>Draft genome of Tanacetum cinerariifolium, the natural source of mosquito coil.</title>
        <authorList>
            <person name="Yamashiro T."/>
            <person name="Shiraishi A."/>
            <person name="Satake H."/>
            <person name="Nakayama K."/>
        </authorList>
    </citation>
    <scope>NUCLEOTIDE SEQUENCE</scope>
</reference>
<name>A0A6L2NS86_TANCI</name>
<protein>
    <submittedName>
        <fullName evidence="2">Uncharacterized protein</fullName>
    </submittedName>
</protein>
<dbReference type="EMBL" id="BKCJ010009705">
    <property type="protein sequence ID" value="GEU88229.1"/>
    <property type="molecule type" value="Genomic_DNA"/>
</dbReference>
<evidence type="ECO:0000256" key="1">
    <source>
        <dbReference type="SAM" id="MobiDB-lite"/>
    </source>
</evidence>
<feature type="compositionally biased region" description="Acidic residues" evidence="1">
    <location>
        <begin position="35"/>
        <end position="45"/>
    </location>
</feature>